<dbReference type="CDD" id="cd22269">
    <property type="entry name" value="DPBB_EG45-like"/>
    <property type="match status" value="1"/>
</dbReference>
<evidence type="ECO:0000256" key="2">
    <source>
        <dbReference type="ARBA" id="ARBA00022525"/>
    </source>
</evidence>
<dbReference type="SMART" id="SM00837">
    <property type="entry name" value="DPBB_1"/>
    <property type="match status" value="1"/>
</dbReference>
<dbReference type="FunFam" id="2.40.40.10:FF:000005">
    <property type="entry name" value="Barwin-related endoglucanase"/>
    <property type="match status" value="1"/>
</dbReference>
<feature type="chain" id="PRO_5044010595" description="Expansin-like EG45 domain-containing protein" evidence="4">
    <location>
        <begin position="24"/>
        <end position="129"/>
    </location>
</feature>
<evidence type="ECO:0000256" key="3">
    <source>
        <dbReference type="ARBA" id="ARBA00022729"/>
    </source>
</evidence>
<comment type="subcellular location">
    <subcellularLocation>
        <location evidence="1">Secreted</location>
    </subcellularLocation>
</comment>
<dbReference type="Pfam" id="PF03330">
    <property type="entry name" value="DPBB_1"/>
    <property type="match status" value="1"/>
</dbReference>
<dbReference type="GO" id="GO:0048046">
    <property type="term" value="C:apoplast"/>
    <property type="evidence" value="ECO:0007669"/>
    <property type="project" value="InterPro"/>
</dbReference>
<dbReference type="AlphaFoldDB" id="A0AAV2GW79"/>
<keyword evidence="3 4" id="KW-0732">Signal</keyword>
<feature type="domain" description="Expansin-like EG45" evidence="5">
    <location>
        <begin position="26"/>
        <end position="129"/>
    </location>
</feature>
<dbReference type="InterPro" id="IPR044206">
    <property type="entry name" value="EGC1/2"/>
</dbReference>
<protein>
    <recommendedName>
        <fullName evidence="5">Expansin-like EG45 domain-containing protein</fullName>
    </recommendedName>
</protein>
<dbReference type="InterPro" id="IPR009009">
    <property type="entry name" value="RlpA-like_DPBB"/>
</dbReference>
<dbReference type="GO" id="GO:0009627">
    <property type="term" value="P:systemic acquired resistance"/>
    <property type="evidence" value="ECO:0007669"/>
    <property type="project" value="InterPro"/>
</dbReference>
<feature type="signal peptide" evidence="4">
    <location>
        <begin position="1"/>
        <end position="23"/>
    </location>
</feature>
<gene>
    <name evidence="6" type="ORF">LTRI10_LOCUS54180</name>
</gene>
<name>A0AAV2GW79_9ROSI</name>
<sequence length="129" mass="13692">MENTLFMVFMVAMAATLASLSTADNGIATFYEKYTPSACYGGQDKGVWIAAASNQLWNGGAVCGKRFRVKCVEPSRNGVPHPCTGKDVVVTITDRCGDGCPSTLDLSKEAFATIANPVAGIINIEYYPA</sequence>
<keyword evidence="7" id="KW-1185">Reference proteome</keyword>
<evidence type="ECO:0000256" key="4">
    <source>
        <dbReference type="SAM" id="SignalP"/>
    </source>
</evidence>
<dbReference type="Proteomes" id="UP001497516">
    <property type="component" value="Chromosome 9"/>
</dbReference>
<evidence type="ECO:0000313" key="6">
    <source>
        <dbReference type="EMBL" id="CAL1415053.1"/>
    </source>
</evidence>
<evidence type="ECO:0000313" key="7">
    <source>
        <dbReference type="Proteomes" id="UP001497516"/>
    </source>
</evidence>
<evidence type="ECO:0000256" key="1">
    <source>
        <dbReference type="ARBA" id="ARBA00004613"/>
    </source>
</evidence>
<accession>A0AAV2GW79</accession>
<keyword evidence="2" id="KW-0964">Secreted</keyword>
<dbReference type="InterPro" id="IPR007112">
    <property type="entry name" value="Expansin/allergen_DPBB_dom"/>
</dbReference>
<dbReference type="SUPFAM" id="SSF50685">
    <property type="entry name" value="Barwin-like endoglucanases"/>
    <property type="match status" value="1"/>
</dbReference>
<dbReference type="Gene3D" id="2.40.40.10">
    <property type="entry name" value="RlpA-like domain"/>
    <property type="match status" value="1"/>
</dbReference>
<organism evidence="6 7">
    <name type="scientific">Linum trigynum</name>
    <dbReference type="NCBI Taxonomy" id="586398"/>
    <lineage>
        <taxon>Eukaryota</taxon>
        <taxon>Viridiplantae</taxon>
        <taxon>Streptophyta</taxon>
        <taxon>Embryophyta</taxon>
        <taxon>Tracheophyta</taxon>
        <taxon>Spermatophyta</taxon>
        <taxon>Magnoliopsida</taxon>
        <taxon>eudicotyledons</taxon>
        <taxon>Gunneridae</taxon>
        <taxon>Pentapetalae</taxon>
        <taxon>rosids</taxon>
        <taxon>fabids</taxon>
        <taxon>Malpighiales</taxon>
        <taxon>Linaceae</taxon>
        <taxon>Linum</taxon>
    </lineage>
</organism>
<dbReference type="EMBL" id="OZ034822">
    <property type="protein sequence ID" value="CAL1415053.1"/>
    <property type="molecule type" value="Genomic_DNA"/>
</dbReference>
<reference evidence="6 7" key="1">
    <citation type="submission" date="2024-04" db="EMBL/GenBank/DDBJ databases">
        <authorList>
            <person name="Fracassetti M."/>
        </authorList>
    </citation>
    <scope>NUCLEOTIDE SEQUENCE [LARGE SCALE GENOMIC DNA]</scope>
</reference>
<dbReference type="InterPro" id="IPR036908">
    <property type="entry name" value="RlpA-like_sf"/>
</dbReference>
<proteinExistence type="predicted"/>
<evidence type="ECO:0000259" key="5">
    <source>
        <dbReference type="PROSITE" id="PS50842"/>
    </source>
</evidence>
<dbReference type="PANTHER" id="PTHR47295:SF2">
    <property type="entry name" value="EG45-LIKE DOMAIN CONTAINING PROTEIN 1-RELATED"/>
    <property type="match status" value="1"/>
</dbReference>
<dbReference type="PROSITE" id="PS50842">
    <property type="entry name" value="EXPANSIN_EG45"/>
    <property type="match status" value="1"/>
</dbReference>
<dbReference type="PANTHER" id="PTHR47295">
    <property type="entry name" value="EG45-LIKE DOMAIN CONTAINING PROTEIN 1-RELATED"/>
    <property type="match status" value="1"/>
</dbReference>